<evidence type="ECO:0000256" key="1">
    <source>
        <dbReference type="PROSITE-ProRule" id="PRU00047"/>
    </source>
</evidence>
<accession>A0AAD9R935</accession>
<evidence type="ECO:0000256" key="2">
    <source>
        <dbReference type="SAM" id="Coils"/>
    </source>
</evidence>
<sequence length="464" mass="52347">MPDETRRNLADLTNLELKELLRERGLPVTGNKNELILRLRSADPNIDGSSSPDEDNAAPVLVTEEQPIRPCEDNADSLLQREMDILRQERELLRRELQLLQRERNFQPTSRSDNSLTTQSTRYNRAEDILDAFQKITLFDTPKNEKDRKDFKKPLGSKTSIKEGNFARPKENRCFNCNEVGHLRTDCPKPRREWGSCYRCGSSEHRAKNCTQEASAETLKARPSEPSKSSTHLIQPTSPDTAFVAPISFTVSNAQNSNINYVLSAMIDSGSPVSLIKSSLLPPDTYSVCAPQDHSYQGLNRLPLQVFGVFQTHIQIDKVTIDIKFLVVPDSTMMYCAILGRDFILSPSIKVTLGRDFKIEKIDSRLNGESANFVGQIMQIEYVDKPESVAKDLDINPEIDCETRRTVQKLFNDENGNSCDSDSTASEIQLLKQSPADFTILMRSSTVALVNCSHWFVKCEPLQN</sequence>
<feature type="domain" description="CCHC-type" evidence="3">
    <location>
        <begin position="197"/>
        <end position="212"/>
    </location>
</feature>
<dbReference type="GO" id="GO:0008270">
    <property type="term" value="F:zinc ion binding"/>
    <property type="evidence" value="ECO:0007669"/>
    <property type="project" value="UniProtKB-KW"/>
</dbReference>
<reference evidence="5" key="2">
    <citation type="journal article" date="2023" name="Commun. Biol.">
        <title>Intrasexual cuticular hydrocarbon dimorphism in a wasp sheds light on hydrocarbon biosynthesis genes in Hymenoptera.</title>
        <authorList>
            <person name="Moris V.C."/>
            <person name="Podsiadlowski L."/>
            <person name="Martin S."/>
            <person name="Oeyen J.P."/>
            <person name="Donath A."/>
            <person name="Petersen M."/>
            <person name="Wilbrandt J."/>
            <person name="Misof B."/>
            <person name="Liedtke D."/>
            <person name="Thamm M."/>
            <person name="Scheiner R."/>
            <person name="Schmitt T."/>
            <person name="Niehuis O."/>
        </authorList>
    </citation>
    <scope>NUCLEOTIDE SEQUENCE</scope>
    <source>
        <strain evidence="5">GBR_01_08_01A</strain>
    </source>
</reference>
<dbReference type="InterPro" id="IPR001878">
    <property type="entry name" value="Znf_CCHC"/>
</dbReference>
<feature type="coiled-coil region" evidence="2">
    <location>
        <begin position="76"/>
        <end position="103"/>
    </location>
</feature>
<dbReference type="GO" id="GO:0003676">
    <property type="term" value="F:nucleic acid binding"/>
    <property type="evidence" value="ECO:0007669"/>
    <property type="project" value="InterPro"/>
</dbReference>
<keyword evidence="1" id="KW-0862">Zinc</keyword>
<gene>
    <name evidence="5" type="ORF">KPH14_001260</name>
</gene>
<dbReference type="Pfam" id="PF00098">
    <property type="entry name" value="zf-CCHC"/>
    <property type="match status" value="2"/>
</dbReference>
<feature type="domain" description="SAP" evidence="4">
    <location>
        <begin position="9"/>
        <end position="43"/>
    </location>
</feature>
<keyword evidence="6" id="KW-1185">Reference proteome</keyword>
<dbReference type="Gene3D" id="4.10.60.10">
    <property type="entry name" value="Zinc finger, CCHC-type"/>
    <property type="match status" value="1"/>
</dbReference>
<evidence type="ECO:0000313" key="6">
    <source>
        <dbReference type="Proteomes" id="UP001258017"/>
    </source>
</evidence>
<keyword evidence="1" id="KW-0479">Metal-binding</keyword>
<feature type="domain" description="CCHC-type" evidence="3">
    <location>
        <begin position="173"/>
        <end position="189"/>
    </location>
</feature>
<proteinExistence type="predicted"/>
<comment type="caution">
    <text evidence="5">The sequence shown here is derived from an EMBL/GenBank/DDBJ whole genome shotgun (WGS) entry which is preliminary data.</text>
</comment>
<dbReference type="InterPro" id="IPR036875">
    <property type="entry name" value="Znf_CCHC_sf"/>
</dbReference>
<keyword evidence="2" id="KW-0175">Coiled coil</keyword>
<dbReference type="SMART" id="SM00343">
    <property type="entry name" value="ZnF_C2HC"/>
    <property type="match status" value="2"/>
</dbReference>
<keyword evidence="1" id="KW-0863">Zinc-finger</keyword>
<dbReference type="SUPFAM" id="SSF57756">
    <property type="entry name" value="Retrovirus zinc finger-like domains"/>
    <property type="match status" value="1"/>
</dbReference>
<dbReference type="Pfam" id="PF02037">
    <property type="entry name" value="SAP"/>
    <property type="match status" value="1"/>
</dbReference>
<protein>
    <submittedName>
        <fullName evidence="5">Uncharacterized protein</fullName>
    </submittedName>
</protein>
<evidence type="ECO:0000259" key="4">
    <source>
        <dbReference type="PROSITE" id="PS50800"/>
    </source>
</evidence>
<dbReference type="CDD" id="cd00303">
    <property type="entry name" value="retropepsin_like"/>
    <property type="match status" value="1"/>
</dbReference>
<dbReference type="Proteomes" id="UP001258017">
    <property type="component" value="Unassembled WGS sequence"/>
</dbReference>
<evidence type="ECO:0000259" key="3">
    <source>
        <dbReference type="PROSITE" id="PS50158"/>
    </source>
</evidence>
<reference evidence="5" key="1">
    <citation type="submission" date="2021-08" db="EMBL/GenBank/DDBJ databases">
        <authorList>
            <person name="Misof B."/>
            <person name="Oliver O."/>
            <person name="Podsiadlowski L."/>
            <person name="Donath A."/>
            <person name="Peters R."/>
            <person name="Mayer C."/>
            <person name="Rust J."/>
            <person name="Gunkel S."/>
            <person name="Lesny P."/>
            <person name="Martin S."/>
            <person name="Oeyen J.P."/>
            <person name="Petersen M."/>
            <person name="Panagiotis P."/>
            <person name="Wilbrandt J."/>
            <person name="Tanja T."/>
        </authorList>
    </citation>
    <scope>NUCLEOTIDE SEQUENCE</scope>
    <source>
        <strain evidence="5">GBR_01_08_01A</strain>
        <tissue evidence="5">Thorax + abdomen</tissue>
    </source>
</reference>
<name>A0AAD9R935_9HYME</name>
<dbReference type="AlphaFoldDB" id="A0AAD9R935"/>
<dbReference type="InterPro" id="IPR003034">
    <property type="entry name" value="SAP_dom"/>
</dbReference>
<dbReference type="SUPFAM" id="SSF50630">
    <property type="entry name" value="Acid proteases"/>
    <property type="match status" value="1"/>
</dbReference>
<dbReference type="InterPro" id="IPR021109">
    <property type="entry name" value="Peptidase_aspartic_dom_sf"/>
</dbReference>
<evidence type="ECO:0000313" key="5">
    <source>
        <dbReference type="EMBL" id="KAK2575367.1"/>
    </source>
</evidence>
<dbReference type="Gene3D" id="1.10.720.30">
    <property type="entry name" value="SAP domain"/>
    <property type="match status" value="1"/>
</dbReference>
<dbReference type="InterPro" id="IPR036361">
    <property type="entry name" value="SAP_dom_sf"/>
</dbReference>
<organism evidence="5 6">
    <name type="scientific">Odynerus spinipes</name>
    <dbReference type="NCBI Taxonomy" id="1348599"/>
    <lineage>
        <taxon>Eukaryota</taxon>
        <taxon>Metazoa</taxon>
        <taxon>Ecdysozoa</taxon>
        <taxon>Arthropoda</taxon>
        <taxon>Hexapoda</taxon>
        <taxon>Insecta</taxon>
        <taxon>Pterygota</taxon>
        <taxon>Neoptera</taxon>
        <taxon>Endopterygota</taxon>
        <taxon>Hymenoptera</taxon>
        <taxon>Apocrita</taxon>
        <taxon>Aculeata</taxon>
        <taxon>Vespoidea</taxon>
        <taxon>Vespidae</taxon>
        <taxon>Eumeninae</taxon>
        <taxon>Odynerus</taxon>
    </lineage>
</organism>
<dbReference type="PROSITE" id="PS50158">
    <property type="entry name" value="ZF_CCHC"/>
    <property type="match status" value="2"/>
</dbReference>
<dbReference type="InterPro" id="IPR051714">
    <property type="entry name" value="Znf_CCHC_NABP"/>
</dbReference>
<dbReference type="PANTHER" id="PTHR23002">
    <property type="entry name" value="ZINC FINGER CCHC DOMAIN CONTAINING PROTEIN"/>
    <property type="match status" value="1"/>
</dbReference>
<dbReference type="PROSITE" id="PS50800">
    <property type="entry name" value="SAP"/>
    <property type="match status" value="1"/>
</dbReference>
<dbReference type="EMBL" id="JAIFRP010004424">
    <property type="protein sequence ID" value="KAK2575367.1"/>
    <property type="molecule type" value="Genomic_DNA"/>
</dbReference>
<dbReference type="SUPFAM" id="SSF68906">
    <property type="entry name" value="SAP domain"/>
    <property type="match status" value="1"/>
</dbReference>
<dbReference type="SMART" id="SM00513">
    <property type="entry name" value="SAP"/>
    <property type="match status" value="1"/>
</dbReference>